<keyword evidence="2" id="KW-1185">Reference proteome</keyword>
<dbReference type="InterPro" id="IPR028364">
    <property type="entry name" value="Ribosomal_uL1/biogenesis"/>
</dbReference>
<gene>
    <name evidence="1" type="ORF">Cgig2_027876</name>
</gene>
<protein>
    <recommendedName>
        <fullName evidence="3">50S ribosomal protein L1</fullName>
    </recommendedName>
</protein>
<dbReference type="AlphaFoldDB" id="A0A9Q1KMR0"/>
<reference evidence="1" key="1">
    <citation type="submission" date="2022-04" db="EMBL/GenBank/DDBJ databases">
        <title>Carnegiea gigantea Genome sequencing and assembly v2.</title>
        <authorList>
            <person name="Copetti D."/>
            <person name="Sanderson M.J."/>
            <person name="Burquez A."/>
            <person name="Wojciechowski M.F."/>
        </authorList>
    </citation>
    <scope>NUCLEOTIDE SEQUENCE</scope>
    <source>
        <strain evidence="1">SGP5-SGP5p</strain>
        <tissue evidence="1">Aerial part</tissue>
    </source>
</reference>
<accession>A0A9Q1KMR0</accession>
<dbReference type="Gene3D" id="3.30.190.20">
    <property type="match status" value="2"/>
</dbReference>
<dbReference type="Pfam" id="PF00687">
    <property type="entry name" value="Ribosomal_L1"/>
    <property type="match status" value="1"/>
</dbReference>
<evidence type="ECO:0008006" key="3">
    <source>
        <dbReference type="Google" id="ProtNLM"/>
    </source>
</evidence>
<dbReference type="EMBL" id="JAKOGI010000070">
    <property type="protein sequence ID" value="KAJ8445795.1"/>
    <property type="molecule type" value="Genomic_DNA"/>
</dbReference>
<comment type="caution">
    <text evidence="1">The sequence shown here is derived from an EMBL/GenBank/DDBJ whole genome shotgun (WGS) entry which is preliminary data.</text>
</comment>
<dbReference type="Gene3D" id="3.40.50.790">
    <property type="match status" value="2"/>
</dbReference>
<dbReference type="OrthoDB" id="1747252at2759"/>
<dbReference type="InterPro" id="IPR023674">
    <property type="entry name" value="Ribosomal_uL1-like"/>
</dbReference>
<proteinExistence type="predicted"/>
<sequence>MCYVKYSPAIFPASFTNRVAPLPEFKTGMGMEDQRGQELESERRSIEADNRMFRVVEEEKEAPFPMLMKVEKKQAEKTVYDLKEAIRPVKGVSGAVVLPHGTGKIFKVAVFADGAAADEARAAGADIVGGDELIEKIRTKGHALQSSQKFPKIGKSYQETCSQFLEEGANLFNDLSAMHGMGSSYSENKCMFIDTCPSILSGGKINFDKCIATHSMMQHVTRGTVTNNVAAAVKEAKQGLLDFRMKDAIVRVGLGKYTFFHFSFKEGGGLGSADVVLP</sequence>
<evidence type="ECO:0000313" key="2">
    <source>
        <dbReference type="Proteomes" id="UP001153076"/>
    </source>
</evidence>
<organism evidence="1 2">
    <name type="scientific">Carnegiea gigantea</name>
    <dbReference type="NCBI Taxonomy" id="171969"/>
    <lineage>
        <taxon>Eukaryota</taxon>
        <taxon>Viridiplantae</taxon>
        <taxon>Streptophyta</taxon>
        <taxon>Embryophyta</taxon>
        <taxon>Tracheophyta</taxon>
        <taxon>Spermatophyta</taxon>
        <taxon>Magnoliopsida</taxon>
        <taxon>eudicotyledons</taxon>
        <taxon>Gunneridae</taxon>
        <taxon>Pentapetalae</taxon>
        <taxon>Caryophyllales</taxon>
        <taxon>Cactineae</taxon>
        <taxon>Cactaceae</taxon>
        <taxon>Cactoideae</taxon>
        <taxon>Echinocereeae</taxon>
        <taxon>Carnegiea</taxon>
    </lineage>
</organism>
<evidence type="ECO:0000313" key="1">
    <source>
        <dbReference type="EMBL" id="KAJ8445795.1"/>
    </source>
</evidence>
<dbReference type="Proteomes" id="UP001153076">
    <property type="component" value="Unassembled WGS sequence"/>
</dbReference>
<dbReference type="PANTHER" id="PTHR36427">
    <property type="entry name" value="54S RIBOSOMAL PROTEIN L1, MITOCHONDRIAL"/>
    <property type="match status" value="1"/>
</dbReference>
<dbReference type="InterPro" id="IPR016095">
    <property type="entry name" value="Ribosomal_uL1_3-a/b-sand"/>
</dbReference>
<dbReference type="SUPFAM" id="SSF56808">
    <property type="entry name" value="Ribosomal protein L1"/>
    <property type="match status" value="2"/>
</dbReference>
<dbReference type="PANTHER" id="PTHR36427:SF4">
    <property type="entry name" value="RIBOSOMAL PROTEIN L1P_L10E FAMILY"/>
    <property type="match status" value="1"/>
</dbReference>
<name>A0A9Q1KMR0_9CARY</name>